<name>A0A6A9UXC8_9ACTN</name>
<dbReference type="InterPro" id="IPR000073">
    <property type="entry name" value="AB_hydrolase_1"/>
</dbReference>
<dbReference type="PRINTS" id="PR00111">
    <property type="entry name" value="ABHYDROLASE"/>
</dbReference>
<dbReference type="EMBL" id="WPCU01000005">
    <property type="protein sequence ID" value="MVA76292.1"/>
    <property type="molecule type" value="Genomic_DNA"/>
</dbReference>
<dbReference type="InterPro" id="IPR050228">
    <property type="entry name" value="Carboxylesterase_BioH"/>
</dbReference>
<dbReference type="Proteomes" id="UP000435304">
    <property type="component" value="Unassembled WGS sequence"/>
</dbReference>
<dbReference type="GO" id="GO:0016787">
    <property type="term" value="F:hydrolase activity"/>
    <property type="evidence" value="ECO:0007669"/>
    <property type="project" value="UniProtKB-KW"/>
</dbReference>
<dbReference type="RefSeq" id="WP_156609666.1">
    <property type="nucleotide sequence ID" value="NZ_WPCU01000005.1"/>
</dbReference>
<dbReference type="PANTHER" id="PTHR43194:SF2">
    <property type="entry name" value="PEROXISOMAL MEMBRANE PROTEIN LPX1"/>
    <property type="match status" value="1"/>
</dbReference>
<dbReference type="InterPro" id="IPR029058">
    <property type="entry name" value="AB_hydrolase_fold"/>
</dbReference>
<organism evidence="2 3">
    <name type="scientific">Auraticoccus cholistanensis</name>
    <dbReference type="NCBI Taxonomy" id="2656650"/>
    <lineage>
        <taxon>Bacteria</taxon>
        <taxon>Bacillati</taxon>
        <taxon>Actinomycetota</taxon>
        <taxon>Actinomycetes</taxon>
        <taxon>Propionibacteriales</taxon>
        <taxon>Propionibacteriaceae</taxon>
        <taxon>Auraticoccus</taxon>
    </lineage>
</organism>
<dbReference type="Gene3D" id="3.40.50.1820">
    <property type="entry name" value="alpha/beta hydrolase"/>
    <property type="match status" value="1"/>
</dbReference>
<comment type="caution">
    <text evidence="2">The sequence shown here is derived from an EMBL/GenBank/DDBJ whole genome shotgun (WGS) entry which is preliminary data.</text>
</comment>
<reference evidence="2 3" key="1">
    <citation type="submission" date="2019-12" db="EMBL/GenBank/DDBJ databases">
        <title>Auraticoccus cholistani sp. nov., an actinomycete isolated from soil of Cholistan desert.</title>
        <authorList>
            <person name="Cheema M.T."/>
        </authorList>
    </citation>
    <scope>NUCLEOTIDE SEQUENCE [LARGE SCALE GENOMIC DNA]</scope>
    <source>
        <strain evidence="2 3">F435</strain>
    </source>
</reference>
<evidence type="ECO:0000313" key="3">
    <source>
        <dbReference type="Proteomes" id="UP000435304"/>
    </source>
</evidence>
<accession>A0A6A9UXC8</accession>
<dbReference type="PANTHER" id="PTHR43194">
    <property type="entry name" value="HYDROLASE ALPHA/BETA FOLD FAMILY"/>
    <property type="match status" value="1"/>
</dbReference>
<dbReference type="SUPFAM" id="SSF53474">
    <property type="entry name" value="alpha/beta-Hydrolases"/>
    <property type="match status" value="1"/>
</dbReference>
<proteinExistence type="predicted"/>
<protein>
    <submittedName>
        <fullName evidence="2">Alpha/beta fold hydrolase</fullName>
    </submittedName>
</protein>
<dbReference type="AlphaFoldDB" id="A0A6A9UXC8"/>
<gene>
    <name evidence="2" type="ORF">GC722_09675</name>
</gene>
<sequence length="275" mass="29192">MVDLPAVLSRPGATLRYADAGGGGAGVVLIHGAGVDHAMWEPQRQALSRAGHRTVVWDLRGHGRSRLQPGVRFRAADALDDLAVLLEATGLTSPVLVGHSLGGNLGQAFVRRHPERVRGLVVVDATWNTGPLRPAERVGLRLAAPLLALVPASRLPELMARASAVTPEGIGYARSVFAAMPKAGFLDVWRATASLVEPEEGYRTPVPLALVRGARDRTGNIASAMPRWARAEGVDEQVVAAAGHLVTLDAPDATSRTLLRLLEQWGAEDRPTAQK</sequence>
<feature type="domain" description="AB hydrolase-1" evidence="1">
    <location>
        <begin position="27"/>
        <end position="138"/>
    </location>
</feature>
<evidence type="ECO:0000259" key="1">
    <source>
        <dbReference type="Pfam" id="PF00561"/>
    </source>
</evidence>
<keyword evidence="2" id="KW-0378">Hydrolase</keyword>
<dbReference type="Pfam" id="PF00561">
    <property type="entry name" value="Abhydrolase_1"/>
    <property type="match status" value="1"/>
</dbReference>
<keyword evidence="3" id="KW-1185">Reference proteome</keyword>
<evidence type="ECO:0000313" key="2">
    <source>
        <dbReference type="EMBL" id="MVA76292.1"/>
    </source>
</evidence>